<evidence type="ECO:0008006" key="4">
    <source>
        <dbReference type="Google" id="ProtNLM"/>
    </source>
</evidence>
<gene>
    <name evidence="2" type="ORF">LZZ85_14515</name>
</gene>
<dbReference type="Proteomes" id="UP001165367">
    <property type="component" value="Unassembled WGS sequence"/>
</dbReference>
<dbReference type="EMBL" id="JAKLTR010000009">
    <property type="protein sequence ID" value="MCG2615510.1"/>
    <property type="molecule type" value="Genomic_DNA"/>
</dbReference>
<keyword evidence="1" id="KW-0812">Transmembrane</keyword>
<feature type="transmembrane region" description="Helical" evidence="1">
    <location>
        <begin position="103"/>
        <end position="125"/>
    </location>
</feature>
<evidence type="ECO:0000313" key="3">
    <source>
        <dbReference type="Proteomes" id="UP001165367"/>
    </source>
</evidence>
<accession>A0ABS9KT98</accession>
<keyword evidence="1" id="KW-0472">Membrane</keyword>
<evidence type="ECO:0000256" key="1">
    <source>
        <dbReference type="SAM" id="Phobius"/>
    </source>
</evidence>
<keyword evidence="1" id="KW-1133">Transmembrane helix</keyword>
<reference evidence="2" key="1">
    <citation type="submission" date="2022-01" db="EMBL/GenBank/DDBJ databases">
        <authorList>
            <person name="Jo J.-H."/>
            <person name="Im W.-T."/>
        </authorList>
    </citation>
    <scope>NUCLEOTIDE SEQUENCE</scope>
    <source>
        <strain evidence="2">NA20</strain>
    </source>
</reference>
<name>A0ABS9KT98_9BACT</name>
<evidence type="ECO:0000313" key="2">
    <source>
        <dbReference type="EMBL" id="MCG2615510.1"/>
    </source>
</evidence>
<organism evidence="2 3">
    <name type="scientific">Terrimonas ginsenosidimutans</name>
    <dbReference type="NCBI Taxonomy" id="2908004"/>
    <lineage>
        <taxon>Bacteria</taxon>
        <taxon>Pseudomonadati</taxon>
        <taxon>Bacteroidota</taxon>
        <taxon>Chitinophagia</taxon>
        <taxon>Chitinophagales</taxon>
        <taxon>Chitinophagaceae</taxon>
        <taxon>Terrimonas</taxon>
    </lineage>
</organism>
<feature type="transmembrane region" description="Helical" evidence="1">
    <location>
        <begin position="7"/>
        <end position="28"/>
    </location>
</feature>
<sequence>MRNNKLLLGIAGALLMLVCSFFLAFYTVRDFYISQSGKRVQGIVLSNEDVCNKWNKSVLVRYAQKQFSIRLYGPDCRETEFTPNRSVNLRSNDGFVVLESNRYIFRVCFMILIFLLSSLVNVLMFNQYRFWKRSQQQVVA</sequence>
<protein>
    <recommendedName>
        <fullName evidence="4">DUF3592 domain-containing protein</fullName>
    </recommendedName>
</protein>
<dbReference type="RefSeq" id="WP_237873356.1">
    <property type="nucleotide sequence ID" value="NZ_JAKLTR010000009.1"/>
</dbReference>
<proteinExistence type="predicted"/>
<comment type="caution">
    <text evidence="2">The sequence shown here is derived from an EMBL/GenBank/DDBJ whole genome shotgun (WGS) entry which is preliminary data.</text>
</comment>
<keyword evidence="3" id="KW-1185">Reference proteome</keyword>